<dbReference type="InterPro" id="IPR003018">
    <property type="entry name" value="GAF"/>
</dbReference>
<dbReference type="EMBL" id="CP009498">
    <property type="protein sequence ID" value="AKL98337.1"/>
    <property type="molecule type" value="Genomic_DNA"/>
</dbReference>
<sequence length="414" mass="45988">MINEISLIFFGVLLGALFVVVERLRRKQNRQQENSESEIAELSVKLRENSAELDGLLTMLSGLHEFQEAAKDLENKEDLAHSVVNIACELIGSNTGSLMFINQDNNELYIAAAKGLPADVISSVTMKIGEGVAGRVAKDGKAVFVEDIESDIRFLRPNAYDRYSSKSFLSVPLKVKSRVVGVLNVNASREIKNFEDKDVRLLTILADQAAMTFENIELYNDLQNFYFEMIQTLARAIDAKDSYTYDHADRARHYAKLIAEKMHLPAVIVRHVEYAALMHDIGKIGIEENILRKPGKLTPEETDIVRKHPEIGNRIISPVAFLAPVAPMVLYHQEWFNGQGYPQGLAGEEIPLGSRIVAVIDAYDAMTSDRPYRKALAKKFAISQLQNGAGSQFDPEVVSAFSQILSGETGCAVN</sequence>
<organism evidence="2 3">
    <name type="scientific">Endomicrobium proavitum</name>
    <dbReference type="NCBI Taxonomy" id="1408281"/>
    <lineage>
        <taxon>Bacteria</taxon>
        <taxon>Pseudomonadati</taxon>
        <taxon>Elusimicrobiota</taxon>
        <taxon>Endomicrobiia</taxon>
        <taxon>Endomicrobiales</taxon>
        <taxon>Endomicrobiaceae</taxon>
        <taxon>Endomicrobium</taxon>
    </lineage>
</organism>
<dbReference type="SUPFAM" id="SSF55781">
    <property type="entry name" value="GAF domain-like"/>
    <property type="match status" value="1"/>
</dbReference>
<keyword evidence="3" id="KW-1185">Reference proteome</keyword>
<dbReference type="Pfam" id="PF13487">
    <property type="entry name" value="HD_5"/>
    <property type="match status" value="1"/>
</dbReference>
<dbReference type="PROSITE" id="PS51832">
    <property type="entry name" value="HD_GYP"/>
    <property type="match status" value="1"/>
</dbReference>
<evidence type="ECO:0000313" key="3">
    <source>
        <dbReference type="Proteomes" id="UP000035337"/>
    </source>
</evidence>
<dbReference type="OrthoDB" id="9769359at2"/>
<dbReference type="PATRIC" id="fig|1408281.3.peg.984"/>
<reference evidence="2 3" key="1">
    <citation type="submission" date="2014-09" db="EMBL/GenBank/DDBJ databases">
        <title>Complete genome sequence of Endomicrobium proavitum.</title>
        <authorList>
            <person name="Zheng H."/>
        </authorList>
    </citation>
    <scope>NUCLEOTIDE SEQUENCE [LARGE SCALE GENOMIC DNA]</scope>
    <source>
        <strain evidence="2 3">Rsa215</strain>
    </source>
</reference>
<gene>
    <name evidence="2" type="ORF">Epro_0958</name>
</gene>
<evidence type="ECO:0000259" key="1">
    <source>
        <dbReference type="PROSITE" id="PS51832"/>
    </source>
</evidence>
<dbReference type="Gene3D" id="1.10.3210.10">
    <property type="entry name" value="Hypothetical protein af1432"/>
    <property type="match status" value="1"/>
</dbReference>
<dbReference type="RefSeq" id="WP_052570889.1">
    <property type="nucleotide sequence ID" value="NZ_CP009498.1"/>
</dbReference>
<dbReference type="KEGG" id="epo:Epro_0958"/>
<feature type="domain" description="HD-GYP" evidence="1">
    <location>
        <begin position="222"/>
        <end position="414"/>
    </location>
</feature>
<dbReference type="SUPFAM" id="SSF109604">
    <property type="entry name" value="HD-domain/PDEase-like"/>
    <property type="match status" value="1"/>
</dbReference>
<dbReference type="InterPro" id="IPR037522">
    <property type="entry name" value="HD_GYP_dom"/>
</dbReference>
<dbReference type="AlphaFoldDB" id="A0A0G3WKD0"/>
<dbReference type="Pfam" id="PF13185">
    <property type="entry name" value="GAF_2"/>
    <property type="match status" value="1"/>
</dbReference>
<protein>
    <recommendedName>
        <fullName evidence="1">HD-GYP domain-containing protein</fullName>
    </recommendedName>
</protein>
<dbReference type="STRING" id="1408281.Epro_0958"/>
<proteinExistence type="predicted"/>
<dbReference type="PANTHER" id="PTHR43155:SF2">
    <property type="entry name" value="CYCLIC DI-GMP PHOSPHODIESTERASE PA4108"/>
    <property type="match status" value="1"/>
</dbReference>
<dbReference type="InterPro" id="IPR003607">
    <property type="entry name" value="HD/PDEase_dom"/>
</dbReference>
<name>A0A0G3WKD0_9BACT</name>
<dbReference type="SMART" id="SM00471">
    <property type="entry name" value="HDc"/>
    <property type="match status" value="1"/>
</dbReference>
<dbReference type="Proteomes" id="UP000035337">
    <property type="component" value="Chromosome"/>
</dbReference>
<evidence type="ECO:0000313" key="2">
    <source>
        <dbReference type="EMBL" id="AKL98337.1"/>
    </source>
</evidence>
<dbReference type="PANTHER" id="PTHR43155">
    <property type="entry name" value="CYCLIC DI-GMP PHOSPHODIESTERASE PA4108-RELATED"/>
    <property type="match status" value="1"/>
</dbReference>
<dbReference type="Gene3D" id="3.30.450.40">
    <property type="match status" value="1"/>
</dbReference>
<dbReference type="CDD" id="cd00077">
    <property type="entry name" value="HDc"/>
    <property type="match status" value="1"/>
</dbReference>
<dbReference type="InterPro" id="IPR029016">
    <property type="entry name" value="GAF-like_dom_sf"/>
</dbReference>
<accession>A0A0G3WKD0</accession>
<dbReference type="SMART" id="SM00065">
    <property type="entry name" value="GAF"/>
    <property type="match status" value="1"/>
</dbReference>